<feature type="compositionally biased region" description="Basic residues" evidence="1">
    <location>
        <begin position="1"/>
        <end position="10"/>
    </location>
</feature>
<feature type="region of interest" description="Disordered" evidence="1">
    <location>
        <begin position="1"/>
        <end position="47"/>
    </location>
</feature>
<sequence length="61" mass="6586">MLGTRARKSSRSGSVSVQQGRARTTKVSLNAPTRSGDQGSTRARYVTSQRTISSSLLSWTN</sequence>
<feature type="compositionally biased region" description="Polar residues" evidence="1">
    <location>
        <begin position="25"/>
        <end position="47"/>
    </location>
</feature>
<proteinExistence type="predicted"/>
<evidence type="ECO:0000313" key="2">
    <source>
        <dbReference type="EMBL" id="DAD91986.1"/>
    </source>
</evidence>
<feature type="compositionally biased region" description="Low complexity" evidence="1">
    <location>
        <begin position="11"/>
        <end position="21"/>
    </location>
</feature>
<evidence type="ECO:0000256" key="1">
    <source>
        <dbReference type="SAM" id="MobiDB-lite"/>
    </source>
</evidence>
<accession>A0A8S5NCK7</accession>
<dbReference type="EMBL" id="BK015125">
    <property type="protein sequence ID" value="DAD91986.1"/>
    <property type="molecule type" value="Genomic_DNA"/>
</dbReference>
<reference evidence="2" key="1">
    <citation type="journal article" date="2021" name="Proc. Natl. Acad. Sci. U.S.A.">
        <title>A Catalog of Tens of Thousands of Viruses from Human Metagenomes Reveals Hidden Associations with Chronic Diseases.</title>
        <authorList>
            <person name="Tisza M.J."/>
            <person name="Buck C.B."/>
        </authorList>
    </citation>
    <scope>NUCLEOTIDE SEQUENCE</scope>
    <source>
        <strain evidence="2">Ctdoa10</strain>
    </source>
</reference>
<protein>
    <submittedName>
        <fullName evidence="2">Uncharacterized protein</fullName>
    </submittedName>
</protein>
<name>A0A8S5NCK7_9CAUD</name>
<organism evidence="2">
    <name type="scientific">Siphoviridae sp. ctdoa10</name>
    <dbReference type="NCBI Taxonomy" id="2826400"/>
    <lineage>
        <taxon>Viruses</taxon>
        <taxon>Duplodnaviria</taxon>
        <taxon>Heunggongvirae</taxon>
        <taxon>Uroviricota</taxon>
        <taxon>Caudoviricetes</taxon>
    </lineage>
</organism>